<accession>A0AAD8PFK1</accession>
<proteinExistence type="inferred from homology"/>
<gene>
    <name evidence="4" type="ORF">BgAZ_104160</name>
</gene>
<name>A0AAD8PFK1_BABGI</name>
<dbReference type="InterPro" id="IPR003737">
    <property type="entry name" value="GlcNAc_PI_deacetylase-related"/>
</dbReference>
<evidence type="ECO:0000256" key="3">
    <source>
        <dbReference type="SAM" id="SignalP"/>
    </source>
</evidence>
<dbReference type="Proteomes" id="UP001230268">
    <property type="component" value="Unassembled WGS sequence"/>
</dbReference>
<evidence type="ECO:0000256" key="1">
    <source>
        <dbReference type="ARBA" id="ARBA00006066"/>
    </source>
</evidence>
<sequence length="244" mass="27801">MFATPLCMAFIAILVPFCWRANVAFDKEVDRILKEDPRKCVALVFAHPDDESMFLTPFLEYLQRKRPSVTGLDVKMLTLSSGNAEGVGELRKVELSKLCDKYAIDCKLIDDPLLQDGPMLWDTSIVVRYVRSFLDETACNFVVTFDDWGVSDHPNHKSVSRAVVALKAEKPNLLVWLLVSHIKLIKYVPLLGILSGLLRGRSVLIFGTFKVYANMKIHATQMRWHILPWSFLSSYAYANSFRKL</sequence>
<feature type="signal peptide" evidence="3">
    <location>
        <begin position="1"/>
        <end position="20"/>
    </location>
</feature>
<evidence type="ECO:0000313" key="5">
    <source>
        <dbReference type="Proteomes" id="UP001230268"/>
    </source>
</evidence>
<dbReference type="EMBL" id="JAVEPI010000001">
    <property type="protein sequence ID" value="KAK1444510.1"/>
    <property type="molecule type" value="Genomic_DNA"/>
</dbReference>
<dbReference type="InterPro" id="IPR024078">
    <property type="entry name" value="LmbE-like_dom_sf"/>
</dbReference>
<dbReference type="Pfam" id="PF02585">
    <property type="entry name" value="PIG-L"/>
    <property type="match status" value="1"/>
</dbReference>
<dbReference type="AlphaFoldDB" id="A0AAD8PFK1"/>
<keyword evidence="3" id="KW-0732">Signal</keyword>
<dbReference type="SUPFAM" id="SSF102588">
    <property type="entry name" value="LmbE-like"/>
    <property type="match status" value="1"/>
</dbReference>
<evidence type="ECO:0000256" key="2">
    <source>
        <dbReference type="ARBA" id="ARBA00012176"/>
    </source>
</evidence>
<protein>
    <recommendedName>
        <fullName evidence="2">N-acetylglucosaminylphosphatidylinositol deacetylase</fullName>
        <ecNumber evidence="2">3.5.1.89</ecNumber>
    </recommendedName>
</protein>
<dbReference type="GO" id="GO:0005783">
    <property type="term" value="C:endoplasmic reticulum"/>
    <property type="evidence" value="ECO:0007669"/>
    <property type="project" value="TreeGrafter"/>
</dbReference>
<dbReference type="PANTHER" id="PTHR12993">
    <property type="entry name" value="N-ACETYLGLUCOSAMINYL-PHOSPHATIDYLINOSITOL DE-N-ACETYLASE-RELATED"/>
    <property type="match status" value="1"/>
</dbReference>
<keyword evidence="5" id="KW-1185">Reference proteome</keyword>
<comment type="similarity">
    <text evidence="1">Belongs to the PIGL family.</text>
</comment>
<dbReference type="GO" id="GO:0000225">
    <property type="term" value="F:N-acetylglucosaminylphosphatidylinositol deacetylase activity"/>
    <property type="evidence" value="ECO:0007669"/>
    <property type="project" value="UniProtKB-EC"/>
</dbReference>
<dbReference type="PANTHER" id="PTHR12993:SF11">
    <property type="entry name" value="N-ACETYLGLUCOSAMINYL-PHOSPHATIDYLINOSITOL DE-N-ACETYLASE"/>
    <property type="match status" value="1"/>
</dbReference>
<evidence type="ECO:0000313" key="4">
    <source>
        <dbReference type="EMBL" id="KAK1444510.1"/>
    </source>
</evidence>
<feature type="chain" id="PRO_5042048533" description="N-acetylglucosaminylphosphatidylinositol deacetylase" evidence="3">
    <location>
        <begin position="21"/>
        <end position="244"/>
    </location>
</feature>
<reference evidence="4" key="1">
    <citation type="submission" date="2023-08" db="EMBL/GenBank/DDBJ databases">
        <title>Draft sequence of the Babesia gibsoni genome.</title>
        <authorList>
            <person name="Yamagishi J.Y."/>
            <person name="Xuan X.X."/>
        </authorList>
    </citation>
    <scope>NUCLEOTIDE SEQUENCE</scope>
    <source>
        <strain evidence="4">Azabu</strain>
    </source>
</reference>
<comment type="caution">
    <text evidence="4">The sequence shown here is derived from an EMBL/GenBank/DDBJ whole genome shotgun (WGS) entry which is preliminary data.</text>
</comment>
<dbReference type="EC" id="3.5.1.89" evidence="2"/>
<dbReference type="Gene3D" id="3.40.50.10320">
    <property type="entry name" value="LmbE-like"/>
    <property type="match status" value="1"/>
</dbReference>
<organism evidence="4 5">
    <name type="scientific">Babesia gibsoni</name>
    <dbReference type="NCBI Taxonomy" id="33632"/>
    <lineage>
        <taxon>Eukaryota</taxon>
        <taxon>Sar</taxon>
        <taxon>Alveolata</taxon>
        <taxon>Apicomplexa</taxon>
        <taxon>Aconoidasida</taxon>
        <taxon>Piroplasmida</taxon>
        <taxon>Babesiidae</taxon>
        <taxon>Babesia</taxon>
    </lineage>
</organism>